<dbReference type="NCBIfam" id="TIGR00041">
    <property type="entry name" value="DTMP_kinase"/>
    <property type="match status" value="1"/>
</dbReference>
<evidence type="ECO:0000256" key="1">
    <source>
        <dbReference type="ARBA" id="ARBA00009776"/>
    </source>
</evidence>
<evidence type="ECO:0000256" key="7">
    <source>
        <dbReference type="ARBA" id="ARBA00022777"/>
    </source>
</evidence>
<evidence type="ECO:0000256" key="4">
    <source>
        <dbReference type="ARBA" id="ARBA00022679"/>
    </source>
</evidence>
<feature type="binding site" evidence="10">
    <location>
        <begin position="12"/>
        <end position="19"/>
    </location>
    <ligand>
        <name>ATP</name>
        <dbReference type="ChEBI" id="CHEBI:30616"/>
    </ligand>
</feature>
<evidence type="ECO:0000313" key="13">
    <source>
        <dbReference type="Proteomes" id="UP001579974"/>
    </source>
</evidence>
<dbReference type="InterPro" id="IPR039430">
    <property type="entry name" value="Thymidylate_kin-like_dom"/>
</dbReference>
<accession>A0ABV5AE33</accession>
<dbReference type="EC" id="2.7.4.9" evidence="2 10"/>
<comment type="function">
    <text evidence="10">Phosphorylation of dTMP to form dTDP in both de novo and salvage pathways of dTTP synthesis.</text>
</comment>
<evidence type="ECO:0000256" key="5">
    <source>
        <dbReference type="ARBA" id="ARBA00022727"/>
    </source>
</evidence>
<dbReference type="InterPro" id="IPR027417">
    <property type="entry name" value="P-loop_NTPase"/>
</dbReference>
<dbReference type="GO" id="GO:0004798">
    <property type="term" value="F:dTMP kinase activity"/>
    <property type="evidence" value="ECO:0007669"/>
    <property type="project" value="UniProtKB-EC"/>
</dbReference>
<keyword evidence="8 10" id="KW-0067">ATP-binding</keyword>
<organism evidence="12 13">
    <name type="scientific">Alicyclobacillus fastidiosus</name>
    <dbReference type="NCBI Taxonomy" id="392011"/>
    <lineage>
        <taxon>Bacteria</taxon>
        <taxon>Bacillati</taxon>
        <taxon>Bacillota</taxon>
        <taxon>Bacilli</taxon>
        <taxon>Bacillales</taxon>
        <taxon>Alicyclobacillaceae</taxon>
        <taxon>Alicyclobacillus</taxon>
    </lineage>
</organism>
<dbReference type="Pfam" id="PF02223">
    <property type="entry name" value="Thymidylate_kin"/>
    <property type="match status" value="1"/>
</dbReference>
<dbReference type="SUPFAM" id="SSF52540">
    <property type="entry name" value="P-loop containing nucleoside triphosphate hydrolases"/>
    <property type="match status" value="1"/>
</dbReference>
<comment type="similarity">
    <text evidence="1 10">Belongs to the thymidylate kinase family.</text>
</comment>
<dbReference type="PANTHER" id="PTHR10344">
    <property type="entry name" value="THYMIDYLATE KINASE"/>
    <property type="match status" value="1"/>
</dbReference>
<feature type="domain" description="Thymidylate kinase-like" evidence="11">
    <location>
        <begin position="10"/>
        <end position="202"/>
    </location>
</feature>
<keyword evidence="6 10" id="KW-0547">Nucleotide-binding</keyword>
<reference evidence="12 13" key="1">
    <citation type="journal article" date="2024" name="Int. J. Mol. Sci.">
        <title>Exploration of Alicyclobacillus spp. Genome in Search of Antibiotic Resistance.</title>
        <authorList>
            <person name="Bucka-Kolendo J."/>
            <person name="Kiousi D.E."/>
            <person name="Dekowska A."/>
            <person name="Mikolajczuk-Szczyrba A."/>
            <person name="Karadedos D.M."/>
            <person name="Michael P."/>
            <person name="Galanis A."/>
            <person name="Sokolowska B."/>
        </authorList>
    </citation>
    <scope>NUCLEOTIDE SEQUENCE [LARGE SCALE GENOMIC DNA]</scope>
    <source>
        <strain evidence="12 13">KKP 3000</strain>
    </source>
</reference>
<dbReference type="CDD" id="cd01672">
    <property type="entry name" value="TMPK"/>
    <property type="match status" value="1"/>
</dbReference>
<keyword evidence="13" id="KW-1185">Reference proteome</keyword>
<sequence>MRERGLFITFEGIDGAGKTTQVKRLASALEAAGVDVVCTREPGGTKLGDEIRALLLSRDNQTMTPRTEALLYAASRAQHVEEVILPSLEAGKVVLCDRFVDASIAYQGGGLGLGEQAVARLNEFAVNGVIPDVTILFELPVEDARKRLCQSRGTSQLDRIEARDAAYFSRVQAIFAKLAEREQERIHAVDARLPVDALEQEIYHIVWKYIRIPKNLER</sequence>
<comment type="caution">
    <text evidence="12">The sequence shown here is derived from an EMBL/GenBank/DDBJ whole genome shotgun (WGS) entry which is preliminary data.</text>
</comment>
<keyword evidence="5 10" id="KW-0545">Nucleotide biosynthesis</keyword>
<evidence type="ECO:0000256" key="3">
    <source>
        <dbReference type="ARBA" id="ARBA00017144"/>
    </source>
</evidence>
<dbReference type="Gene3D" id="3.40.50.300">
    <property type="entry name" value="P-loop containing nucleotide triphosphate hydrolases"/>
    <property type="match status" value="1"/>
</dbReference>
<evidence type="ECO:0000256" key="10">
    <source>
        <dbReference type="HAMAP-Rule" id="MF_00165"/>
    </source>
</evidence>
<dbReference type="InterPro" id="IPR018094">
    <property type="entry name" value="Thymidylate_kinase"/>
</dbReference>
<evidence type="ECO:0000256" key="6">
    <source>
        <dbReference type="ARBA" id="ARBA00022741"/>
    </source>
</evidence>
<proteinExistence type="inferred from homology"/>
<evidence type="ECO:0000256" key="9">
    <source>
        <dbReference type="ARBA" id="ARBA00048743"/>
    </source>
</evidence>
<dbReference type="PANTHER" id="PTHR10344:SF4">
    <property type="entry name" value="UMP-CMP KINASE 2, MITOCHONDRIAL"/>
    <property type="match status" value="1"/>
</dbReference>
<dbReference type="HAMAP" id="MF_00165">
    <property type="entry name" value="Thymidylate_kinase"/>
    <property type="match status" value="1"/>
</dbReference>
<name>A0ABV5AE33_9BACL</name>
<gene>
    <name evidence="10 12" type="primary">tmk</name>
    <name evidence="12" type="ORF">KKP3000_003975</name>
</gene>
<comment type="catalytic activity">
    <reaction evidence="9 10">
        <text>dTMP + ATP = dTDP + ADP</text>
        <dbReference type="Rhea" id="RHEA:13517"/>
        <dbReference type="ChEBI" id="CHEBI:30616"/>
        <dbReference type="ChEBI" id="CHEBI:58369"/>
        <dbReference type="ChEBI" id="CHEBI:63528"/>
        <dbReference type="ChEBI" id="CHEBI:456216"/>
        <dbReference type="EC" id="2.7.4.9"/>
    </reaction>
</comment>
<protein>
    <recommendedName>
        <fullName evidence="3 10">Thymidylate kinase</fullName>
        <ecNumber evidence="2 10">2.7.4.9</ecNumber>
    </recommendedName>
    <alternativeName>
        <fullName evidence="10">dTMP kinase</fullName>
    </alternativeName>
</protein>
<evidence type="ECO:0000256" key="2">
    <source>
        <dbReference type="ARBA" id="ARBA00012980"/>
    </source>
</evidence>
<evidence type="ECO:0000259" key="11">
    <source>
        <dbReference type="Pfam" id="PF02223"/>
    </source>
</evidence>
<dbReference type="Proteomes" id="UP001579974">
    <property type="component" value="Unassembled WGS sequence"/>
</dbReference>
<dbReference type="RefSeq" id="WP_275474864.1">
    <property type="nucleotide sequence ID" value="NZ_CP162940.1"/>
</dbReference>
<keyword evidence="4 10" id="KW-0808">Transferase</keyword>
<dbReference type="EMBL" id="JBDXSU010000006">
    <property type="protein sequence ID" value="MFB5190509.1"/>
    <property type="molecule type" value="Genomic_DNA"/>
</dbReference>
<keyword evidence="7 10" id="KW-0418">Kinase</keyword>
<evidence type="ECO:0000313" key="12">
    <source>
        <dbReference type="EMBL" id="MFB5190509.1"/>
    </source>
</evidence>
<evidence type="ECO:0000256" key="8">
    <source>
        <dbReference type="ARBA" id="ARBA00022840"/>
    </source>
</evidence>